<dbReference type="Proteomes" id="UP001058974">
    <property type="component" value="Chromosome 7"/>
</dbReference>
<dbReference type="Gramene" id="Psat07G0105500-T4">
    <property type="protein sequence ID" value="KAI5383926.1"/>
    <property type="gene ID" value="KIW84_071055"/>
</dbReference>
<proteinExistence type="predicted"/>
<evidence type="ECO:0000313" key="2">
    <source>
        <dbReference type="Proteomes" id="UP001058974"/>
    </source>
</evidence>
<gene>
    <name evidence="1" type="ORF">KIW84_071055</name>
</gene>
<dbReference type="PANTHER" id="PTHR38390:SF2">
    <property type="entry name" value="OS01G0103900 PROTEIN"/>
    <property type="match status" value="1"/>
</dbReference>
<sequence length="236" mass="26463">MQRLAGAEEVKQAPDNRLINPSVNKDVENSVQACLLKIDVTDYDPLLHERGFHQKLNVLVKESLQLGSVFPKKDGAFSELSSSQQPSSEVIGRAKSANNVVVVDEEILSMDITDQDDRTMANITEEWKQLVVSEEPKLYSPSCLPKAKLDQSSIAPRNGNRQLDKETSRILERLEVPRPLKGKKASPVSNESCVKNKTVPTKKPLIPFQPSQNTEQVIVGSQLLKPNFQRQKRKQR</sequence>
<name>A0A9D4VJJ8_PEA</name>
<keyword evidence="2" id="KW-1185">Reference proteome</keyword>
<reference evidence="1 2" key="1">
    <citation type="journal article" date="2022" name="Nat. Genet.">
        <title>Improved pea reference genome and pan-genome highlight genomic features and evolutionary characteristics.</title>
        <authorList>
            <person name="Yang T."/>
            <person name="Liu R."/>
            <person name="Luo Y."/>
            <person name="Hu S."/>
            <person name="Wang D."/>
            <person name="Wang C."/>
            <person name="Pandey M.K."/>
            <person name="Ge S."/>
            <person name="Xu Q."/>
            <person name="Li N."/>
            <person name="Li G."/>
            <person name="Huang Y."/>
            <person name="Saxena R.K."/>
            <person name="Ji Y."/>
            <person name="Li M."/>
            <person name="Yan X."/>
            <person name="He Y."/>
            <person name="Liu Y."/>
            <person name="Wang X."/>
            <person name="Xiang C."/>
            <person name="Varshney R.K."/>
            <person name="Ding H."/>
            <person name="Gao S."/>
            <person name="Zong X."/>
        </authorList>
    </citation>
    <scope>NUCLEOTIDE SEQUENCE [LARGE SCALE GENOMIC DNA]</scope>
    <source>
        <strain evidence="1 2">cv. Zhongwan 6</strain>
    </source>
</reference>
<comment type="caution">
    <text evidence="1">The sequence shown here is derived from an EMBL/GenBank/DDBJ whole genome shotgun (WGS) entry which is preliminary data.</text>
</comment>
<protein>
    <submittedName>
        <fullName evidence="1">Uncharacterized protein</fullName>
    </submittedName>
</protein>
<dbReference type="PANTHER" id="PTHR38390">
    <property type="entry name" value="OS01G0103900 PROTEIN"/>
    <property type="match status" value="1"/>
</dbReference>
<dbReference type="EMBL" id="JAMSHJ010000007">
    <property type="protein sequence ID" value="KAI5383926.1"/>
    <property type="molecule type" value="Genomic_DNA"/>
</dbReference>
<organism evidence="1 2">
    <name type="scientific">Pisum sativum</name>
    <name type="common">Garden pea</name>
    <name type="synonym">Lathyrus oleraceus</name>
    <dbReference type="NCBI Taxonomy" id="3888"/>
    <lineage>
        <taxon>Eukaryota</taxon>
        <taxon>Viridiplantae</taxon>
        <taxon>Streptophyta</taxon>
        <taxon>Embryophyta</taxon>
        <taxon>Tracheophyta</taxon>
        <taxon>Spermatophyta</taxon>
        <taxon>Magnoliopsida</taxon>
        <taxon>eudicotyledons</taxon>
        <taxon>Gunneridae</taxon>
        <taxon>Pentapetalae</taxon>
        <taxon>rosids</taxon>
        <taxon>fabids</taxon>
        <taxon>Fabales</taxon>
        <taxon>Fabaceae</taxon>
        <taxon>Papilionoideae</taxon>
        <taxon>50 kb inversion clade</taxon>
        <taxon>NPAAA clade</taxon>
        <taxon>Hologalegina</taxon>
        <taxon>IRL clade</taxon>
        <taxon>Fabeae</taxon>
        <taxon>Lathyrus</taxon>
    </lineage>
</organism>
<dbReference type="AlphaFoldDB" id="A0A9D4VJJ8"/>
<accession>A0A9D4VJJ8</accession>
<evidence type="ECO:0000313" key="1">
    <source>
        <dbReference type="EMBL" id="KAI5383926.1"/>
    </source>
</evidence>